<dbReference type="Proteomes" id="UP001465976">
    <property type="component" value="Unassembled WGS sequence"/>
</dbReference>
<dbReference type="Gene3D" id="1.20.1280.50">
    <property type="match status" value="1"/>
</dbReference>
<accession>A0ABR3F1L3</accession>
<evidence type="ECO:0000313" key="2">
    <source>
        <dbReference type="Proteomes" id="UP001465976"/>
    </source>
</evidence>
<comment type="caution">
    <text evidence="1">The sequence shown here is derived from an EMBL/GenBank/DDBJ whole genome shotgun (WGS) entry which is preliminary data.</text>
</comment>
<gene>
    <name evidence="1" type="ORF">V5O48_012890</name>
</gene>
<sequence length="395" mass="45064">MQSNPDNESLSKMFLERIHAPTPSIPSNLPKEILSKIFSMSIGKQRIKVHSRTQEPLGRNAVLGKWKCSTLYVISRVSREWRDVVLDLRVWQDITIDHFSPAGDLGGPGPAFLKAIVDLAIEKNRKLKISISLWDSPGPDLHASLDSMALSCLASAPIDWQSFAYNAYARTALEKLCWVLEEVEPRLTQLTNLEINVDKVERRSVSVMAEVMSRIQSLRTVEQLVLFLGGGDNGWVVDWARDLLAQKPLAFFDGIKELHVRASPIAALKMVVLCSEVSRLSIHLDAQECEDRQVVGRIELEHLERMDVILSRNIGYKDFFKTIACPGLQVLNVKWERSDLTVNLESVTRFMNRTKGTLRGKAWMHGGGLDWMVEEFWKGLRWAMPMRHRNYIYWI</sequence>
<evidence type="ECO:0000313" key="1">
    <source>
        <dbReference type="EMBL" id="KAL0569088.1"/>
    </source>
</evidence>
<organism evidence="1 2">
    <name type="scientific">Marasmius crinis-equi</name>
    <dbReference type="NCBI Taxonomy" id="585013"/>
    <lineage>
        <taxon>Eukaryota</taxon>
        <taxon>Fungi</taxon>
        <taxon>Dikarya</taxon>
        <taxon>Basidiomycota</taxon>
        <taxon>Agaricomycotina</taxon>
        <taxon>Agaricomycetes</taxon>
        <taxon>Agaricomycetidae</taxon>
        <taxon>Agaricales</taxon>
        <taxon>Marasmiineae</taxon>
        <taxon>Marasmiaceae</taxon>
        <taxon>Marasmius</taxon>
    </lineage>
</organism>
<evidence type="ECO:0008006" key="3">
    <source>
        <dbReference type="Google" id="ProtNLM"/>
    </source>
</evidence>
<proteinExistence type="predicted"/>
<protein>
    <recommendedName>
        <fullName evidence="3">F-box domain-containing protein</fullName>
    </recommendedName>
</protein>
<dbReference type="EMBL" id="JBAHYK010001196">
    <property type="protein sequence ID" value="KAL0569088.1"/>
    <property type="molecule type" value="Genomic_DNA"/>
</dbReference>
<keyword evidence="2" id="KW-1185">Reference proteome</keyword>
<name>A0ABR3F1L3_9AGAR</name>
<reference evidence="1 2" key="1">
    <citation type="submission" date="2024-02" db="EMBL/GenBank/DDBJ databases">
        <title>A draft genome for the cacao thread blight pathogen Marasmius crinis-equi.</title>
        <authorList>
            <person name="Cohen S.P."/>
            <person name="Baruah I.K."/>
            <person name="Amoako-Attah I."/>
            <person name="Bukari Y."/>
            <person name="Meinhardt L.W."/>
            <person name="Bailey B.A."/>
        </authorList>
    </citation>
    <scope>NUCLEOTIDE SEQUENCE [LARGE SCALE GENOMIC DNA]</scope>
    <source>
        <strain evidence="1 2">GH-76</strain>
    </source>
</reference>